<dbReference type="HOGENOM" id="CLU_915196_0_0_1"/>
<dbReference type="AlphaFoldDB" id="C5FUC3"/>
<name>C5FUC3_ARTOC</name>
<organism evidence="1 2">
    <name type="scientific">Arthroderma otae (strain ATCC MYA-4605 / CBS 113480)</name>
    <name type="common">Microsporum canis</name>
    <dbReference type="NCBI Taxonomy" id="554155"/>
    <lineage>
        <taxon>Eukaryota</taxon>
        <taxon>Fungi</taxon>
        <taxon>Dikarya</taxon>
        <taxon>Ascomycota</taxon>
        <taxon>Pezizomycotina</taxon>
        <taxon>Eurotiomycetes</taxon>
        <taxon>Eurotiomycetidae</taxon>
        <taxon>Onygenales</taxon>
        <taxon>Arthrodermataceae</taxon>
        <taxon>Microsporum</taxon>
    </lineage>
</organism>
<dbReference type="RefSeq" id="XP_002844362.1">
    <property type="nucleotide sequence ID" value="XM_002844316.1"/>
</dbReference>
<keyword evidence="2" id="KW-1185">Reference proteome</keyword>
<sequence length="304" mass="33781">MLVKSSKPTTKILSCLGHGLACLLSAPILDLCEQAKAQNGLLSDSAYSNHVVRISDTIAVKYGYGFPRARLRLNATLISISITFMAERLSIMEYIPGKSLEDLDLLPDDISERLAAIVSELASVREGTVPGRVDGGTLQGYLWGDNGTATKTHQQRDRPASVSFVFRSCCFLCMNDNSGYGENLYNAIIKIAKLAQDEQECVRVLLKARAASLRYIFEPLGKAFRTDIDSLPLCHLSHLRNPDCARNQKIHRVACQTTKKRYYLMWPNIVLHEGPTQLRKAFTPYFTITVLSFIEPGPVDSLIL</sequence>
<protein>
    <submittedName>
        <fullName evidence="1">Uncharacterized protein</fullName>
    </submittedName>
</protein>
<dbReference type="STRING" id="554155.C5FUC3"/>
<accession>C5FUC3</accession>
<gene>
    <name evidence="1" type="ORF">MCYG_06326</name>
</gene>
<dbReference type="GeneID" id="9226899"/>
<evidence type="ECO:0000313" key="2">
    <source>
        <dbReference type="Proteomes" id="UP000002035"/>
    </source>
</evidence>
<dbReference type="EMBL" id="DS995706">
    <property type="protein sequence ID" value="EEQ33507.1"/>
    <property type="molecule type" value="Genomic_DNA"/>
</dbReference>
<reference evidence="2" key="1">
    <citation type="journal article" date="2012" name="MBio">
        <title>Comparative genome analysis of Trichophyton rubrum and related dermatophytes reveals candidate genes involved in infection.</title>
        <authorList>
            <person name="Martinez D.A."/>
            <person name="Oliver B.G."/>
            <person name="Graeser Y."/>
            <person name="Goldberg J.M."/>
            <person name="Li W."/>
            <person name="Martinez-Rossi N.M."/>
            <person name="Monod M."/>
            <person name="Shelest E."/>
            <person name="Barton R.C."/>
            <person name="Birch E."/>
            <person name="Brakhage A.A."/>
            <person name="Chen Z."/>
            <person name="Gurr S.J."/>
            <person name="Heiman D."/>
            <person name="Heitman J."/>
            <person name="Kosti I."/>
            <person name="Rossi A."/>
            <person name="Saif S."/>
            <person name="Samalova M."/>
            <person name="Saunders C.W."/>
            <person name="Shea T."/>
            <person name="Summerbell R.C."/>
            <person name="Xu J."/>
            <person name="Young S."/>
            <person name="Zeng Q."/>
            <person name="Birren B.W."/>
            <person name="Cuomo C.A."/>
            <person name="White T.C."/>
        </authorList>
    </citation>
    <scope>NUCLEOTIDE SEQUENCE [LARGE SCALE GENOMIC DNA]</scope>
    <source>
        <strain evidence="2">ATCC MYA-4605 / CBS 113480</strain>
    </source>
</reference>
<evidence type="ECO:0000313" key="1">
    <source>
        <dbReference type="EMBL" id="EEQ33507.1"/>
    </source>
</evidence>
<dbReference type="VEuPathDB" id="FungiDB:MCYG_06326"/>
<proteinExistence type="predicted"/>
<dbReference type="Proteomes" id="UP000002035">
    <property type="component" value="Unassembled WGS sequence"/>
</dbReference>